<reference evidence="2" key="1">
    <citation type="submission" date="2021-10" db="EMBL/GenBank/DDBJ databases">
        <authorList>
            <person name="Criscuolo A."/>
        </authorList>
    </citation>
    <scope>NUCLEOTIDE SEQUENCE</scope>
    <source>
        <strain evidence="2">CIP111885</strain>
    </source>
</reference>
<accession>A0A9C7G9M8</accession>
<comment type="caution">
    <text evidence="2">The sequence shown here is derived from an EMBL/GenBank/DDBJ whole genome shotgun (WGS) entry which is preliminary data.</text>
</comment>
<dbReference type="Pfam" id="PF01507">
    <property type="entry name" value="PAPS_reduct"/>
    <property type="match status" value="1"/>
</dbReference>
<dbReference type="Gene3D" id="3.40.50.620">
    <property type="entry name" value="HUPs"/>
    <property type="match status" value="1"/>
</dbReference>
<dbReference type="InterPro" id="IPR014729">
    <property type="entry name" value="Rossmann-like_a/b/a_fold"/>
</dbReference>
<gene>
    <name evidence="2" type="ORF">NEOCIP111885_01722</name>
</gene>
<evidence type="ECO:0000313" key="3">
    <source>
        <dbReference type="Proteomes" id="UP000789845"/>
    </source>
</evidence>
<evidence type="ECO:0000259" key="1">
    <source>
        <dbReference type="Pfam" id="PF01507"/>
    </source>
</evidence>
<organism evidence="2 3">
    <name type="scientific">Pseudoneobacillus rhizosphaerae</name>
    <dbReference type="NCBI Taxonomy" id="2880968"/>
    <lineage>
        <taxon>Bacteria</taxon>
        <taxon>Bacillati</taxon>
        <taxon>Bacillota</taxon>
        <taxon>Bacilli</taxon>
        <taxon>Bacillales</taxon>
        <taxon>Bacillaceae</taxon>
        <taxon>Pseudoneobacillus</taxon>
    </lineage>
</organism>
<dbReference type="EMBL" id="CAKJTG010000008">
    <property type="protein sequence ID" value="CAG9608030.1"/>
    <property type="molecule type" value="Genomic_DNA"/>
</dbReference>
<dbReference type="AlphaFoldDB" id="A0A9C7G9M8"/>
<feature type="domain" description="Phosphoadenosine phosphosulphate reductase" evidence="1">
    <location>
        <begin position="4"/>
        <end position="101"/>
    </location>
</feature>
<name>A0A9C7G9M8_9BACI</name>
<evidence type="ECO:0000313" key="2">
    <source>
        <dbReference type="EMBL" id="CAG9608030.1"/>
    </source>
</evidence>
<dbReference type="Proteomes" id="UP000789845">
    <property type="component" value="Unassembled WGS sequence"/>
</dbReference>
<proteinExistence type="predicted"/>
<dbReference type="InterPro" id="IPR002500">
    <property type="entry name" value="PAPS_reduct_dom"/>
</dbReference>
<dbReference type="SUPFAM" id="SSF52402">
    <property type="entry name" value="Adenine nucleotide alpha hydrolases-like"/>
    <property type="match status" value="1"/>
</dbReference>
<sequence>MQNHIIFFSGGKSSFSVADFVKENYPNDNILLYFTDTLWEDEDLYRFILEASDKLELPMLVHSRGITPAQLMVQQRFMANNRVGTCSKELKMKVSAQYLKKGIVPEVEKWHNKQYLKAEDFITDATLYFGIGFEEMHREGPIRANWKPFKVEMPLIDHVINNDEVLKKYNIRQPRLYEMQFVHNNCKGRCVKAGQGHFKNLLMKDEKTFIELMEQEVIISEYIRYCKQPAIKSGKSKDYLYDDVWEFVSTGKKSDKIKNILANSEYLKSNWRRFGQDSKGQPIKKPYTFMKTKSLEELEKEPVQVDIWDIGGCGCFVEYEKDEL</sequence>
<dbReference type="GO" id="GO:0003824">
    <property type="term" value="F:catalytic activity"/>
    <property type="evidence" value="ECO:0007669"/>
    <property type="project" value="InterPro"/>
</dbReference>
<keyword evidence="3" id="KW-1185">Reference proteome</keyword>
<dbReference type="RefSeq" id="WP_230496283.1">
    <property type="nucleotide sequence ID" value="NZ_CAKJTG010000008.1"/>
</dbReference>
<protein>
    <recommendedName>
        <fullName evidence="1">Phosphoadenosine phosphosulphate reductase domain-containing protein</fullName>
    </recommendedName>
</protein>